<evidence type="ECO:0000256" key="3">
    <source>
        <dbReference type="ARBA" id="ARBA00022448"/>
    </source>
</evidence>
<accession>A0ABS7JGL0</accession>
<sequence length="87" mass="9577">MSQPQVDIYTKFGCGFCFRAKRLLEEKGVEYNEFDITMGGSKRDEMLARAPQATTVPQIFIGDTHVGGSDDLSALERDGKLDAMLTG</sequence>
<dbReference type="EMBL" id="JAIGNQ010000003">
    <property type="protein sequence ID" value="MBX7489163.1"/>
    <property type="molecule type" value="Genomic_DNA"/>
</dbReference>
<evidence type="ECO:0000313" key="8">
    <source>
        <dbReference type="Proteomes" id="UP000776651"/>
    </source>
</evidence>
<dbReference type="NCBIfam" id="TIGR02181">
    <property type="entry name" value="GRX_bact"/>
    <property type="match status" value="1"/>
</dbReference>
<dbReference type="InterPro" id="IPR011900">
    <property type="entry name" value="GRX_bact"/>
</dbReference>
<dbReference type="PRINTS" id="PR00160">
    <property type="entry name" value="GLUTAREDOXIN"/>
</dbReference>
<dbReference type="InterPro" id="IPR002109">
    <property type="entry name" value="Glutaredoxin"/>
</dbReference>
<dbReference type="PROSITE" id="PS50404">
    <property type="entry name" value="GST_NTER"/>
    <property type="match status" value="1"/>
</dbReference>
<keyword evidence="3 5" id="KW-0813">Transport</keyword>
<dbReference type="PANTHER" id="PTHR45694">
    <property type="entry name" value="GLUTAREDOXIN 2"/>
    <property type="match status" value="1"/>
</dbReference>
<dbReference type="CDD" id="cd03418">
    <property type="entry name" value="GRX_GRXb_1_3_like"/>
    <property type="match status" value="1"/>
</dbReference>
<keyword evidence="4 5" id="KW-0249">Electron transport</keyword>
<dbReference type="InterPro" id="IPR014025">
    <property type="entry name" value="Glutaredoxin_subgr"/>
</dbReference>
<comment type="caution">
    <text evidence="7">The sequence shown here is derived from an EMBL/GenBank/DDBJ whole genome shotgun (WGS) entry which is preliminary data.</text>
</comment>
<comment type="function">
    <text evidence="1 5">Has a glutathione-disulfide oxidoreductase activity in the presence of NADPH and glutathione reductase. Reduces low molecular weight disulfides and proteins.</text>
</comment>
<dbReference type="InterPro" id="IPR036249">
    <property type="entry name" value="Thioredoxin-like_sf"/>
</dbReference>
<evidence type="ECO:0000256" key="1">
    <source>
        <dbReference type="ARBA" id="ARBA00002549"/>
    </source>
</evidence>
<dbReference type="SUPFAM" id="SSF52833">
    <property type="entry name" value="Thioredoxin-like"/>
    <property type="match status" value="1"/>
</dbReference>
<keyword evidence="5" id="KW-0963">Cytoplasm</keyword>
<dbReference type="Proteomes" id="UP000776651">
    <property type="component" value="Unassembled WGS sequence"/>
</dbReference>
<evidence type="ECO:0000256" key="2">
    <source>
        <dbReference type="ARBA" id="ARBA00007787"/>
    </source>
</evidence>
<proteinExistence type="inferred from homology"/>
<dbReference type="Pfam" id="PF00462">
    <property type="entry name" value="Glutaredoxin"/>
    <property type="match status" value="1"/>
</dbReference>
<dbReference type="PROSITE" id="PS51354">
    <property type="entry name" value="GLUTAREDOXIN_2"/>
    <property type="match status" value="1"/>
</dbReference>
<evidence type="ECO:0000313" key="7">
    <source>
        <dbReference type="EMBL" id="MBX7489163.1"/>
    </source>
</evidence>
<comment type="similarity">
    <text evidence="2 5">Belongs to the glutaredoxin family.</text>
</comment>
<gene>
    <name evidence="7" type="primary">grxC</name>
    <name evidence="7" type="ORF">K3177_11615</name>
</gene>
<dbReference type="Gene3D" id="3.40.30.10">
    <property type="entry name" value="Glutaredoxin"/>
    <property type="match status" value="1"/>
</dbReference>
<feature type="domain" description="GST N-terminal" evidence="6">
    <location>
        <begin position="4"/>
        <end position="87"/>
    </location>
</feature>
<dbReference type="RefSeq" id="WP_196846096.1">
    <property type="nucleotide sequence ID" value="NZ_JAIGNQ010000003.1"/>
</dbReference>
<dbReference type="InterPro" id="IPR004045">
    <property type="entry name" value="Glutathione_S-Trfase_N"/>
</dbReference>
<organism evidence="7 8">
    <name type="scientific">Qipengyuania pacifica</name>
    <dbReference type="NCBI Taxonomy" id="2860199"/>
    <lineage>
        <taxon>Bacteria</taxon>
        <taxon>Pseudomonadati</taxon>
        <taxon>Pseudomonadota</taxon>
        <taxon>Alphaproteobacteria</taxon>
        <taxon>Sphingomonadales</taxon>
        <taxon>Erythrobacteraceae</taxon>
        <taxon>Qipengyuania</taxon>
    </lineage>
</organism>
<protein>
    <recommendedName>
        <fullName evidence="5">Glutaredoxin</fullName>
    </recommendedName>
</protein>
<name>A0ABS7JGL0_9SPHN</name>
<keyword evidence="5" id="KW-0676">Redox-active center</keyword>
<dbReference type="PANTHER" id="PTHR45694:SF18">
    <property type="entry name" value="GLUTAREDOXIN-1-RELATED"/>
    <property type="match status" value="1"/>
</dbReference>
<keyword evidence="8" id="KW-1185">Reference proteome</keyword>
<evidence type="ECO:0000256" key="4">
    <source>
        <dbReference type="ARBA" id="ARBA00022982"/>
    </source>
</evidence>
<evidence type="ECO:0000259" key="6">
    <source>
        <dbReference type="PROSITE" id="PS50404"/>
    </source>
</evidence>
<reference evidence="7 8" key="1">
    <citation type="submission" date="2021-08" db="EMBL/GenBank/DDBJ databases">
        <title>Comparative Genomics Analysis of the Genus Qipengyuania Reveals Extensive Genetic Diversity and Metabolic Versatility, Including the Description of Fifteen Novel Species.</title>
        <authorList>
            <person name="Liu Y."/>
        </authorList>
    </citation>
    <scope>NUCLEOTIDE SEQUENCE [LARGE SCALE GENOMIC DNA]</scope>
    <source>
        <strain evidence="7 8">GH25</strain>
    </source>
</reference>
<evidence type="ECO:0000256" key="5">
    <source>
        <dbReference type="RuleBase" id="RU364065"/>
    </source>
</evidence>